<dbReference type="Gene3D" id="3.30.730.10">
    <property type="entry name" value="AP2/ERF domain"/>
    <property type="match status" value="1"/>
</dbReference>
<organism evidence="9 10">
    <name type="scientific">Psophocarpus tetragonolobus</name>
    <name type="common">Winged bean</name>
    <name type="synonym">Dolichos tetragonolobus</name>
    <dbReference type="NCBI Taxonomy" id="3891"/>
    <lineage>
        <taxon>Eukaryota</taxon>
        <taxon>Viridiplantae</taxon>
        <taxon>Streptophyta</taxon>
        <taxon>Embryophyta</taxon>
        <taxon>Tracheophyta</taxon>
        <taxon>Spermatophyta</taxon>
        <taxon>Magnoliopsida</taxon>
        <taxon>eudicotyledons</taxon>
        <taxon>Gunneridae</taxon>
        <taxon>Pentapetalae</taxon>
        <taxon>rosids</taxon>
        <taxon>fabids</taxon>
        <taxon>Fabales</taxon>
        <taxon>Fabaceae</taxon>
        <taxon>Papilionoideae</taxon>
        <taxon>50 kb inversion clade</taxon>
        <taxon>NPAAA clade</taxon>
        <taxon>indigoferoid/millettioid clade</taxon>
        <taxon>Phaseoleae</taxon>
        <taxon>Psophocarpus</taxon>
    </lineage>
</organism>
<comment type="caution">
    <text evidence="9">The sequence shown here is derived from an EMBL/GenBank/DDBJ whole genome shotgun (WGS) entry which is preliminary data.</text>
</comment>
<dbReference type="AlphaFoldDB" id="A0AAN9SFC6"/>
<feature type="domain" description="AP2/ERF" evidence="8">
    <location>
        <begin position="44"/>
        <end position="102"/>
    </location>
</feature>
<proteinExistence type="inferred from homology"/>
<evidence type="ECO:0000256" key="3">
    <source>
        <dbReference type="ARBA" id="ARBA00023125"/>
    </source>
</evidence>
<sequence>MDSDSALLECVQEYLLGHDSVNPMPEAEPHQVASAADTAPTWKHYRGVRRRPWGKFAAEIRDPKKNGARVWLGTFDTEEKAALAYDKAAFKMRGPKAKLNFPHLIDSNNFHIFLEPAKVTTTTSKRKLPQISSVPSSSPLSDSTQTKTKRGKTLAHLLNRLAKVASTS</sequence>
<keyword evidence="10" id="KW-1185">Reference proteome</keyword>
<evidence type="ECO:0000313" key="9">
    <source>
        <dbReference type="EMBL" id="KAK7394564.1"/>
    </source>
</evidence>
<dbReference type="PROSITE" id="PS51032">
    <property type="entry name" value="AP2_ERF"/>
    <property type="match status" value="1"/>
</dbReference>
<dbReference type="InterPro" id="IPR036955">
    <property type="entry name" value="AP2/ERF_dom_sf"/>
</dbReference>
<reference evidence="9 10" key="1">
    <citation type="submission" date="2024-01" db="EMBL/GenBank/DDBJ databases">
        <title>The genomes of 5 underutilized Papilionoideae crops provide insights into root nodulation and disease resistanc.</title>
        <authorList>
            <person name="Jiang F."/>
        </authorList>
    </citation>
    <scope>NUCLEOTIDE SEQUENCE [LARGE SCALE GENOMIC DNA]</scope>
    <source>
        <strain evidence="9">DUOXIRENSHENG_FW03</strain>
        <tissue evidence="9">Leaves</tissue>
    </source>
</reference>
<evidence type="ECO:0000256" key="7">
    <source>
        <dbReference type="SAM" id="MobiDB-lite"/>
    </source>
</evidence>
<dbReference type="InterPro" id="IPR001471">
    <property type="entry name" value="AP2/ERF_dom"/>
</dbReference>
<dbReference type="GO" id="GO:0003677">
    <property type="term" value="F:DNA binding"/>
    <property type="evidence" value="ECO:0007669"/>
    <property type="project" value="UniProtKB-KW"/>
</dbReference>
<dbReference type="SUPFAM" id="SSF54171">
    <property type="entry name" value="DNA-binding domain"/>
    <property type="match status" value="1"/>
</dbReference>
<dbReference type="GO" id="GO:0003700">
    <property type="term" value="F:DNA-binding transcription factor activity"/>
    <property type="evidence" value="ECO:0007669"/>
    <property type="project" value="InterPro"/>
</dbReference>
<feature type="region of interest" description="Disordered" evidence="7">
    <location>
        <begin position="124"/>
        <end position="153"/>
    </location>
</feature>
<evidence type="ECO:0000259" key="8">
    <source>
        <dbReference type="PROSITE" id="PS51032"/>
    </source>
</evidence>
<evidence type="ECO:0000256" key="5">
    <source>
        <dbReference type="ARBA" id="ARBA00023242"/>
    </source>
</evidence>
<dbReference type="InterPro" id="IPR016177">
    <property type="entry name" value="DNA-bd_dom_sf"/>
</dbReference>
<keyword evidence="2" id="KW-0805">Transcription regulation</keyword>
<keyword evidence="5" id="KW-0539">Nucleus</keyword>
<accession>A0AAN9SFC6</accession>
<evidence type="ECO:0000313" key="10">
    <source>
        <dbReference type="Proteomes" id="UP001386955"/>
    </source>
</evidence>
<evidence type="ECO:0000256" key="1">
    <source>
        <dbReference type="ARBA" id="ARBA00004123"/>
    </source>
</evidence>
<dbReference type="PRINTS" id="PR00367">
    <property type="entry name" value="ETHRSPELEMNT"/>
</dbReference>
<dbReference type="PANTHER" id="PTHR31190:SF274">
    <property type="entry name" value="ETHYLENE-RESPONSIVE TRANSCRIPTION FACTOR 13"/>
    <property type="match status" value="1"/>
</dbReference>
<comment type="subcellular location">
    <subcellularLocation>
        <location evidence="1">Nucleus</location>
    </subcellularLocation>
</comment>
<name>A0AAN9SFC6_PSOTE</name>
<feature type="compositionally biased region" description="Low complexity" evidence="7">
    <location>
        <begin position="132"/>
        <end position="143"/>
    </location>
</feature>
<comment type="similarity">
    <text evidence="6">Belongs to the AP2/ERF transcription factor family. ERF subfamily.</text>
</comment>
<dbReference type="EMBL" id="JAYMYS010000004">
    <property type="protein sequence ID" value="KAK7394564.1"/>
    <property type="molecule type" value="Genomic_DNA"/>
</dbReference>
<dbReference type="CDD" id="cd00018">
    <property type="entry name" value="AP2"/>
    <property type="match status" value="1"/>
</dbReference>
<dbReference type="Proteomes" id="UP001386955">
    <property type="component" value="Unassembled WGS sequence"/>
</dbReference>
<keyword evidence="4" id="KW-0804">Transcription</keyword>
<evidence type="ECO:0000256" key="2">
    <source>
        <dbReference type="ARBA" id="ARBA00023015"/>
    </source>
</evidence>
<evidence type="ECO:0000256" key="4">
    <source>
        <dbReference type="ARBA" id="ARBA00023163"/>
    </source>
</evidence>
<dbReference type="InterPro" id="IPR044808">
    <property type="entry name" value="ERF_plant"/>
</dbReference>
<evidence type="ECO:0000256" key="6">
    <source>
        <dbReference type="ARBA" id="ARBA00024343"/>
    </source>
</evidence>
<dbReference type="GO" id="GO:0009873">
    <property type="term" value="P:ethylene-activated signaling pathway"/>
    <property type="evidence" value="ECO:0007669"/>
    <property type="project" value="InterPro"/>
</dbReference>
<dbReference type="Pfam" id="PF00847">
    <property type="entry name" value="AP2"/>
    <property type="match status" value="1"/>
</dbReference>
<keyword evidence="3" id="KW-0238">DNA-binding</keyword>
<protein>
    <recommendedName>
        <fullName evidence="8">AP2/ERF domain-containing protein</fullName>
    </recommendedName>
</protein>
<dbReference type="PANTHER" id="PTHR31190">
    <property type="entry name" value="DNA-BINDING DOMAIN"/>
    <property type="match status" value="1"/>
</dbReference>
<dbReference type="FunFam" id="3.30.730.10:FF:000001">
    <property type="entry name" value="Ethylene-responsive transcription factor 2"/>
    <property type="match status" value="1"/>
</dbReference>
<dbReference type="GO" id="GO:0005634">
    <property type="term" value="C:nucleus"/>
    <property type="evidence" value="ECO:0007669"/>
    <property type="project" value="UniProtKB-SubCell"/>
</dbReference>
<dbReference type="SMART" id="SM00380">
    <property type="entry name" value="AP2"/>
    <property type="match status" value="1"/>
</dbReference>
<gene>
    <name evidence="9" type="ORF">VNO78_15095</name>
</gene>